<protein>
    <submittedName>
        <fullName evidence="2">Uncharacterized protein</fullName>
    </submittedName>
</protein>
<gene>
    <name evidence="2" type="ORF">PAECIP111893_02895</name>
</gene>
<name>A0ABM9CC88_9BACL</name>
<evidence type="ECO:0000313" key="2">
    <source>
        <dbReference type="EMBL" id="CAH1208777.1"/>
    </source>
</evidence>
<dbReference type="EMBL" id="CAKMMF010000015">
    <property type="protein sequence ID" value="CAH1208777.1"/>
    <property type="molecule type" value="Genomic_DNA"/>
</dbReference>
<keyword evidence="3" id="KW-1185">Reference proteome</keyword>
<feature type="transmembrane region" description="Helical" evidence="1">
    <location>
        <begin position="52"/>
        <end position="71"/>
    </location>
</feature>
<feature type="transmembrane region" description="Helical" evidence="1">
    <location>
        <begin position="83"/>
        <end position="106"/>
    </location>
</feature>
<feature type="transmembrane region" description="Helical" evidence="1">
    <location>
        <begin position="203"/>
        <end position="222"/>
    </location>
</feature>
<keyword evidence="1" id="KW-1133">Transmembrane helix</keyword>
<organism evidence="2 3">
    <name type="scientific">Paenibacillus plantiphilus</name>
    <dbReference type="NCBI Taxonomy" id="2905650"/>
    <lineage>
        <taxon>Bacteria</taxon>
        <taxon>Bacillati</taxon>
        <taxon>Bacillota</taxon>
        <taxon>Bacilli</taxon>
        <taxon>Bacillales</taxon>
        <taxon>Paenibacillaceae</taxon>
        <taxon>Paenibacillus</taxon>
    </lineage>
</organism>
<feature type="transmembrane region" description="Helical" evidence="1">
    <location>
        <begin position="161"/>
        <end position="183"/>
    </location>
</feature>
<keyword evidence="1" id="KW-0812">Transmembrane</keyword>
<accession>A0ABM9CC88</accession>
<dbReference type="Proteomes" id="UP000838686">
    <property type="component" value="Unassembled WGS sequence"/>
</dbReference>
<keyword evidence="1" id="KW-0472">Membrane</keyword>
<evidence type="ECO:0000256" key="1">
    <source>
        <dbReference type="SAM" id="Phobius"/>
    </source>
</evidence>
<comment type="caution">
    <text evidence="2">The sequence shown here is derived from an EMBL/GenBank/DDBJ whole genome shotgun (WGS) entry which is preliminary data.</text>
</comment>
<evidence type="ECO:0000313" key="3">
    <source>
        <dbReference type="Proteomes" id="UP000838686"/>
    </source>
</evidence>
<feature type="transmembrane region" description="Helical" evidence="1">
    <location>
        <begin position="20"/>
        <end position="40"/>
    </location>
</feature>
<sequence length="227" mass="25716">MGKSFVLFMASFRHMRIDILAILAMVVINSAVNIIVHVSIPDNNNTQVSLGNLLTILLIVMAISLPLTFFRRVINLGATRKQYYSGLIVTYSFWAALFSLLNIVWLKLEVGFLREYIETFNIIEIFHWDQFNVVGMFLYQFGAYMLLISILNLLCSCWRHVLGWVIWILLIAAISIGTSIASLRSELADGLLTLLFNDSLVQGFGLTMGISLLLLAAGWWFTSRRTI</sequence>
<dbReference type="RefSeq" id="WP_236343259.1">
    <property type="nucleotide sequence ID" value="NZ_CAKMMF010000015.1"/>
</dbReference>
<proteinExistence type="predicted"/>
<feature type="transmembrane region" description="Helical" evidence="1">
    <location>
        <begin position="136"/>
        <end position="154"/>
    </location>
</feature>
<reference evidence="2" key="1">
    <citation type="submission" date="2022-01" db="EMBL/GenBank/DDBJ databases">
        <authorList>
            <person name="Criscuolo A."/>
        </authorList>
    </citation>
    <scope>NUCLEOTIDE SEQUENCE</scope>
    <source>
        <strain evidence="2">CIP111893</strain>
    </source>
</reference>